<evidence type="ECO:0000313" key="2">
    <source>
        <dbReference type="Proteomes" id="UP001154282"/>
    </source>
</evidence>
<proteinExistence type="predicted"/>
<sequence>MTGQKELQWLKWCNKLTRFCVQIGGGRPLLQLHSLHSHGTNFLHIGVPLVQTLLSNPPQGDHDPSADARNGHGGGFVMNTYMCVYIHIFS</sequence>
<accession>A0AAV0L366</accession>
<dbReference type="Proteomes" id="UP001154282">
    <property type="component" value="Unassembled WGS sequence"/>
</dbReference>
<comment type="caution">
    <text evidence="1">The sequence shown here is derived from an EMBL/GenBank/DDBJ whole genome shotgun (WGS) entry which is preliminary data.</text>
</comment>
<reference evidence="1" key="1">
    <citation type="submission" date="2022-08" db="EMBL/GenBank/DDBJ databases">
        <authorList>
            <person name="Gutierrez-Valencia J."/>
        </authorList>
    </citation>
    <scope>NUCLEOTIDE SEQUENCE</scope>
</reference>
<protein>
    <submittedName>
        <fullName evidence="1">Uncharacterized protein</fullName>
    </submittedName>
</protein>
<dbReference type="EMBL" id="CAMGYJ010000006">
    <property type="protein sequence ID" value="CAI0427781.1"/>
    <property type="molecule type" value="Genomic_DNA"/>
</dbReference>
<evidence type="ECO:0000313" key="1">
    <source>
        <dbReference type="EMBL" id="CAI0427781.1"/>
    </source>
</evidence>
<name>A0AAV0L366_9ROSI</name>
<dbReference type="AlphaFoldDB" id="A0AAV0L366"/>
<gene>
    <name evidence="1" type="ORF">LITE_LOCUS21341</name>
</gene>
<keyword evidence="2" id="KW-1185">Reference proteome</keyword>
<organism evidence="1 2">
    <name type="scientific">Linum tenue</name>
    <dbReference type="NCBI Taxonomy" id="586396"/>
    <lineage>
        <taxon>Eukaryota</taxon>
        <taxon>Viridiplantae</taxon>
        <taxon>Streptophyta</taxon>
        <taxon>Embryophyta</taxon>
        <taxon>Tracheophyta</taxon>
        <taxon>Spermatophyta</taxon>
        <taxon>Magnoliopsida</taxon>
        <taxon>eudicotyledons</taxon>
        <taxon>Gunneridae</taxon>
        <taxon>Pentapetalae</taxon>
        <taxon>rosids</taxon>
        <taxon>fabids</taxon>
        <taxon>Malpighiales</taxon>
        <taxon>Linaceae</taxon>
        <taxon>Linum</taxon>
    </lineage>
</organism>